<dbReference type="AlphaFoldDB" id="A0A9W4L301"/>
<feature type="transmembrane region" description="Helical" evidence="1">
    <location>
        <begin position="6"/>
        <end position="27"/>
    </location>
</feature>
<name>A0A9W4L301_9BACI</name>
<accession>A0A9W4L301</accession>
<evidence type="ECO:0000313" key="3">
    <source>
        <dbReference type="Proteomes" id="UP000789326"/>
    </source>
</evidence>
<keyword evidence="1" id="KW-0812">Transmembrane</keyword>
<comment type="caution">
    <text evidence="2">The sequence shown here is derived from an EMBL/GenBank/DDBJ whole genome shotgun (WGS) entry which is preliminary data.</text>
</comment>
<organism evidence="2 3">
    <name type="scientific">Peribacillus simplex</name>
    <dbReference type="NCBI Taxonomy" id="1478"/>
    <lineage>
        <taxon>Bacteria</taxon>
        <taxon>Bacillati</taxon>
        <taxon>Bacillota</taxon>
        <taxon>Bacilli</taxon>
        <taxon>Bacillales</taxon>
        <taxon>Bacillaceae</taxon>
        <taxon>Peribacillus</taxon>
    </lineage>
</organism>
<evidence type="ECO:0000313" key="2">
    <source>
        <dbReference type="EMBL" id="CAH0238303.1"/>
    </source>
</evidence>
<protein>
    <submittedName>
        <fullName evidence="2">Uncharacterized protein</fullName>
    </submittedName>
</protein>
<keyword evidence="1" id="KW-1133">Transmembrane helix</keyword>
<dbReference type="Proteomes" id="UP000789326">
    <property type="component" value="Unassembled WGS sequence"/>
</dbReference>
<evidence type="ECO:0000256" key="1">
    <source>
        <dbReference type="SAM" id="Phobius"/>
    </source>
</evidence>
<proteinExistence type="predicted"/>
<dbReference type="EMBL" id="CAKKMG010000038">
    <property type="protein sequence ID" value="CAH0238303.1"/>
    <property type="molecule type" value="Genomic_DNA"/>
</dbReference>
<gene>
    <name evidence="2" type="ORF">SRABI133_02818</name>
</gene>
<keyword evidence="1" id="KW-0472">Membrane</keyword>
<reference evidence="2" key="1">
    <citation type="submission" date="2021-11" db="EMBL/GenBank/DDBJ databases">
        <authorList>
            <person name="Bulgarelli D."/>
        </authorList>
    </citation>
    <scope>NUCLEOTIDE SEQUENCE</scope>
    <source>
        <strain evidence="2">Bi133</strain>
    </source>
</reference>
<sequence>MDDLFSPFLILFQSMAWICCISSSFYFSKLQNEPSVKTHWLKCSGIVFGAALTGHRRINPTEKRIVSILLLLDHIYIINSIEVYFKINLFKEILPTVLKQAKMTNNYIICHLPIPNVLSKKILLPRCASLINSRVRLQMKSRIFSGLLHKSTWMKCNCAWLHFTSIISVRINLTYWRS</sequence>